<dbReference type="GO" id="GO:0047992">
    <property type="term" value="F:hydroxylysine kinase activity"/>
    <property type="evidence" value="ECO:0007669"/>
    <property type="project" value="UniProtKB-EC"/>
</dbReference>
<dbReference type="Proteomes" id="UP000230750">
    <property type="component" value="Unassembled WGS sequence"/>
</dbReference>
<dbReference type="PANTHER" id="PTHR21064">
    <property type="entry name" value="AMINOGLYCOSIDE PHOSPHOTRANSFERASE DOMAIN-CONTAINING PROTEIN-RELATED"/>
    <property type="match status" value="1"/>
</dbReference>
<dbReference type="STRING" id="307972.A0A2G8LMK6"/>
<proteinExistence type="inferred from homology"/>
<keyword evidence="5" id="KW-0418">Kinase</keyword>
<evidence type="ECO:0000256" key="8">
    <source>
        <dbReference type="ARBA" id="ARBA00038873"/>
    </source>
</evidence>
<evidence type="ECO:0000256" key="6">
    <source>
        <dbReference type="ARBA" id="ARBA00036820"/>
    </source>
</evidence>
<sequence length="181" mass="20470">MHPPSSPPNLPLSQAVCNVGQDVTGHDSQTAFLRHRLLFTGFIHGDYNDVNILVDQTVTDRGSEVHMSGFIDFDDAYYGCTVFDIGIAVMYALQSKTVSRDRAVASFLKGYGRVRRLNQLEKSCLYYCTAARFAQSLVFGLVNYASSKDEYVLGTQVRGWEALQEMWDRGQTVTYQKWEFL</sequence>
<dbReference type="SUPFAM" id="SSF56112">
    <property type="entry name" value="Protein kinase-like (PK-like)"/>
    <property type="match status" value="1"/>
</dbReference>
<reference evidence="11 12" key="1">
    <citation type="journal article" date="2017" name="PLoS Biol.">
        <title>The sea cucumber genome provides insights into morphological evolution and visceral regeneration.</title>
        <authorList>
            <person name="Zhang X."/>
            <person name="Sun L."/>
            <person name="Yuan J."/>
            <person name="Sun Y."/>
            <person name="Gao Y."/>
            <person name="Zhang L."/>
            <person name="Li S."/>
            <person name="Dai H."/>
            <person name="Hamel J.F."/>
            <person name="Liu C."/>
            <person name="Yu Y."/>
            <person name="Liu S."/>
            <person name="Lin W."/>
            <person name="Guo K."/>
            <person name="Jin S."/>
            <person name="Xu P."/>
            <person name="Storey K.B."/>
            <person name="Huan P."/>
            <person name="Zhang T."/>
            <person name="Zhou Y."/>
            <person name="Zhang J."/>
            <person name="Lin C."/>
            <person name="Li X."/>
            <person name="Xing L."/>
            <person name="Huo D."/>
            <person name="Sun M."/>
            <person name="Wang L."/>
            <person name="Mercier A."/>
            <person name="Li F."/>
            <person name="Yang H."/>
            <person name="Xiang J."/>
        </authorList>
    </citation>
    <scope>NUCLEOTIDE SEQUENCE [LARGE SCALE GENOMIC DNA]</scope>
    <source>
        <strain evidence="11">Shaxun</strain>
        <tissue evidence="11">Muscle</tissue>
    </source>
</reference>
<evidence type="ECO:0000256" key="3">
    <source>
        <dbReference type="ARBA" id="ARBA00022490"/>
    </source>
</evidence>
<comment type="caution">
    <text evidence="11">The sequence shown here is derived from an EMBL/GenBank/DDBJ whole genome shotgun (WGS) entry which is preliminary data.</text>
</comment>
<name>A0A2G8LMK6_STIJA</name>
<evidence type="ECO:0000256" key="1">
    <source>
        <dbReference type="ARBA" id="ARBA00004496"/>
    </source>
</evidence>
<evidence type="ECO:0000313" key="12">
    <source>
        <dbReference type="Proteomes" id="UP000230750"/>
    </source>
</evidence>
<evidence type="ECO:0000256" key="7">
    <source>
        <dbReference type="ARBA" id="ARBA00037368"/>
    </source>
</evidence>
<comment type="similarity">
    <text evidence="2">Belongs to the aminoglycoside phosphotransferase family.</text>
</comment>
<evidence type="ECO:0000256" key="9">
    <source>
        <dbReference type="ARBA" id="ARBA00040505"/>
    </source>
</evidence>
<dbReference type="Gene3D" id="3.90.1200.10">
    <property type="match status" value="1"/>
</dbReference>
<evidence type="ECO:0000313" key="11">
    <source>
        <dbReference type="EMBL" id="PIK61410.1"/>
    </source>
</evidence>
<keyword evidence="3" id="KW-0963">Cytoplasm</keyword>
<evidence type="ECO:0000259" key="10">
    <source>
        <dbReference type="Pfam" id="PF01636"/>
    </source>
</evidence>
<dbReference type="Pfam" id="PF01636">
    <property type="entry name" value="APH"/>
    <property type="match status" value="1"/>
</dbReference>
<dbReference type="InterPro" id="IPR050249">
    <property type="entry name" value="Pseudomonas-type_ThrB"/>
</dbReference>
<evidence type="ECO:0000256" key="4">
    <source>
        <dbReference type="ARBA" id="ARBA00022679"/>
    </source>
</evidence>
<accession>A0A2G8LMK6</accession>
<feature type="domain" description="Aminoglycoside phosphotransferase" evidence="10">
    <location>
        <begin position="30"/>
        <end position="113"/>
    </location>
</feature>
<comment type="function">
    <text evidence="7">Catalyzes the GTP-dependent phosphorylation of 5-hydroxy-L-lysine.</text>
</comment>
<protein>
    <recommendedName>
        <fullName evidence="9">Hydroxylysine kinase</fullName>
        <ecNumber evidence="8">2.7.1.81</ecNumber>
    </recommendedName>
</protein>
<keyword evidence="12" id="KW-1185">Reference proteome</keyword>
<dbReference type="InterPro" id="IPR011009">
    <property type="entry name" value="Kinase-like_dom_sf"/>
</dbReference>
<comment type="catalytic activity">
    <reaction evidence="6">
        <text>(5R)-5-hydroxy-L-lysine + GTP = (5R)-5-phosphooxy-L-lysine + GDP + H(+)</text>
        <dbReference type="Rhea" id="RHEA:19049"/>
        <dbReference type="ChEBI" id="CHEBI:15378"/>
        <dbReference type="ChEBI" id="CHEBI:37565"/>
        <dbReference type="ChEBI" id="CHEBI:57882"/>
        <dbReference type="ChEBI" id="CHEBI:58189"/>
        <dbReference type="ChEBI" id="CHEBI:58357"/>
        <dbReference type="EC" id="2.7.1.81"/>
    </reaction>
</comment>
<dbReference type="EC" id="2.7.1.81" evidence="8"/>
<dbReference type="PANTHER" id="PTHR21064:SF1">
    <property type="entry name" value="HYDROXYLYSINE KINASE"/>
    <property type="match status" value="1"/>
</dbReference>
<evidence type="ECO:0000256" key="5">
    <source>
        <dbReference type="ARBA" id="ARBA00022777"/>
    </source>
</evidence>
<gene>
    <name evidence="11" type="ORF">BSL78_01631</name>
</gene>
<dbReference type="GO" id="GO:0005737">
    <property type="term" value="C:cytoplasm"/>
    <property type="evidence" value="ECO:0007669"/>
    <property type="project" value="UniProtKB-SubCell"/>
</dbReference>
<comment type="subcellular location">
    <subcellularLocation>
        <location evidence="1">Cytoplasm</location>
    </subcellularLocation>
</comment>
<dbReference type="InterPro" id="IPR002575">
    <property type="entry name" value="Aminoglycoside_PTrfase"/>
</dbReference>
<dbReference type="EMBL" id="MRZV01000032">
    <property type="protein sequence ID" value="PIK61410.1"/>
    <property type="molecule type" value="Genomic_DNA"/>
</dbReference>
<evidence type="ECO:0000256" key="2">
    <source>
        <dbReference type="ARBA" id="ARBA00006219"/>
    </source>
</evidence>
<organism evidence="11 12">
    <name type="scientific">Stichopus japonicus</name>
    <name type="common">Sea cucumber</name>
    <dbReference type="NCBI Taxonomy" id="307972"/>
    <lineage>
        <taxon>Eukaryota</taxon>
        <taxon>Metazoa</taxon>
        <taxon>Echinodermata</taxon>
        <taxon>Eleutherozoa</taxon>
        <taxon>Echinozoa</taxon>
        <taxon>Holothuroidea</taxon>
        <taxon>Aspidochirotacea</taxon>
        <taxon>Aspidochirotida</taxon>
        <taxon>Stichopodidae</taxon>
        <taxon>Apostichopus</taxon>
    </lineage>
</organism>
<dbReference type="OrthoDB" id="9973935at2759"/>
<keyword evidence="4" id="KW-0808">Transferase</keyword>
<dbReference type="AlphaFoldDB" id="A0A2G8LMK6"/>